<dbReference type="Pfam" id="PF20737">
    <property type="entry name" value="Glyco_hydro127C"/>
    <property type="match status" value="1"/>
</dbReference>
<dbReference type="GO" id="GO:0016787">
    <property type="term" value="F:hydrolase activity"/>
    <property type="evidence" value="ECO:0007669"/>
    <property type="project" value="UniProtKB-KW"/>
</dbReference>
<proteinExistence type="predicted"/>
<keyword evidence="4" id="KW-0378">Hydrolase</keyword>
<evidence type="ECO:0000259" key="3">
    <source>
        <dbReference type="Pfam" id="PF20737"/>
    </source>
</evidence>
<evidence type="ECO:0000313" key="4">
    <source>
        <dbReference type="EMBL" id="HIX76607.1"/>
    </source>
</evidence>
<evidence type="ECO:0000259" key="2">
    <source>
        <dbReference type="Pfam" id="PF20736"/>
    </source>
</evidence>
<protein>
    <submittedName>
        <fullName evidence="4">Glycoside hydrolase family 127 protein</fullName>
    </submittedName>
</protein>
<feature type="domain" description="Non-reducing end beta-L-arabinofuranosidase-like GH127 middle" evidence="2">
    <location>
        <begin position="455"/>
        <end position="553"/>
    </location>
</feature>
<reference evidence="4" key="1">
    <citation type="journal article" date="2021" name="PeerJ">
        <title>Extensive microbial diversity within the chicken gut microbiome revealed by metagenomics and culture.</title>
        <authorList>
            <person name="Gilroy R."/>
            <person name="Ravi A."/>
            <person name="Getino M."/>
            <person name="Pursley I."/>
            <person name="Horton D.L."/>
            <person name="Alikhan N.F."/>
            <person name="Baker D."/>
            <person name="Gharbi K."/>
            <person name="Hall N."/>
            <person name="Watson M."/>
            <person name="Adriaenssens E.M."/>
            <person name="Foster-Nyarko E."/>
            <person name="Jarju S."/>
            <person name="Secka A."/>
            <person name="Antonio M."/>
            <person name="Oren A."/>
            <person name="Chaudhuri R.R."/>
            <person name="La Ragione R."/>
            <person name="Hildebrand F."/>
            <person name="Pallen M.J."/>
        </authorList>
    </citation>
    <scope>NUCLEOTIDE SEQUENCE</scope>
    <source>
        <strain evidence="4">CHK183-1962</strain>
    </source>
</reference>
<dbReference type="InterPro" id="IPR049046">
    <property type="entry name" value="Beta-AFase-like_GH127_middle"/>
</dbReference>
<feature type="domain" description="Non-reducing end beta-L-arabinofuranosidase-like GH127 catalytic" evidence="1">
    <location>
        <begin position="15"/>
        <end position="422"/>
    </location>
</feature>
<dbReference type="SUPFAM" id="SSF48208">
    <property type="entry name" value="Six-hairpin glycosidases"/>
    <property type="match status" value="1"/>
</dbReference>
<name>A0A9D1XBX9_9FIRM</name>
<dbReference type="AlphaFoldDB" id="A0A9D1XBX9"/>
<evidence type="ECO:0000313" key="5">
    <source>
        <dbReference type="Proteomes" id="UP000886890"/>
    </source>
</evidence>
<dbReference type="InterPro" id="IPR012878">
    <property type="entry name" value="Beta-AFase-like_GH127_cat"/>
</dbReference>
<feature type="domain" description="Non-reducing end beta-L-arabinofuranosidase-like GH127 C-terminal" evidence="3">
    <location>
        <begin position="555"/>
        <end position="665"/>
    </location>
</feature>
<dbReference type="InterPro" id="IPR049174">
    <property type="entry name" value="Beta-AFase-like"/>
</dbReference>
<dbReference type="Proteomes" id="UP000886890">
    <property type="component" value="Unassembled WGS sequence"/>
</dbReference>
<dbReference type="InterPro" id="IPR008928">
    <property type="entry name" value="6-hairpin_glycosidase_sf"/>
</dbReference>
<dbReference type="Pfam" id="PF20736">
    <property type="entry name" value="Glyco_hydro127M"/>
    <property type="match status" value="1"/>
</dbReference>
<dbReference type="Pfam" id="PF07944">
    <property type="entry name" value="Beta-AFase-like_GH127_cat"/>
    <property type="match status" value="1"/>
</dbReference>
<accession>A0A9D1XBX9</accession>
<sequence length="667" mass="75503">MVKKQEHEIPLTSFRIEDSFWSYFQKLVTDVVIPYQEQILNDELPDVEKSHAIENFRIAAGKSDGEYYGMVFQDSDVAKWLEAVAYSLTLNPNPELEKRADDIIELIGQAQQEDGYLNTYFTVKEPEHRWQNLHDCHELYCAGHMIEAAVAWYESTGKTNLLDIMCRMADHIDNRFGKGKVRGIPGHEEIELALLRLYRATGEERYLHLSQYFIDERGTQPDYFEEEEKNRGWHFWSKDGSDKNYAQNYAPVREQDHATGHSVRAMYLYTAMADLAGEIHDESLWQACLRLFDSTVNRQMYLTGGIGSSVHGEAFTVDYDLPNDTIYAETCASIGLVFFARRMLELKPDRRFSDVMERALYNGVLSGMQHDGKRFFYVNPLEVIPGLSGVQPEYKHVIPKRPKWYACACCPPNVSRLLTSLSAYAWGESVGQNDKTPSPADSENEAAASTDTCDTVYSHLYIGGTFTSKAGGGVTIRTETSYPWDGAVCYTVTPDSAASEFTLAVRIPGWCRDFLVSLNGQVLDTNSLDLRDGYLYVNRSWTNGDQLKLSFDMPVRRVYANPLVREDAGCVALMRGPLVYCLEQEDNGPQLQTVRLPKDSILTAENASDPVLGSYTAVRATALRLTPGDDLYSDEPPKAEETVLHAVPYYLWGNRSEGEMRVWIPEV</sequence>
<comment type="caution">
    <text evidence="4">The sequence shown here is derived from an EMBL/GenBank/DDBJ whole genome shotgun (WGS) entry which is preliminary data.</text>
</comment>
<evidence type="ECO:0000259" key="1">
    <source>
        <dbReference type="Pfam" id="PF07944"/>
    </source>
</evidence>
<organism evidence="4 5">
    <name type="scientific">Candidatus Fusicatenibacter merdavium</name>
    <dbReference type="NCBI Taxonomy" id="2838600"/>
    <lineage>
        <taxon>Bacteria</taxon>
        <taxon>Bacillati</taxon>
        <taxon>Bacillota</taxon>
        <taxon>Clostridia</taxon>
        <taxon>Lachnospirales</taxon>
        <taxon>Lachnospiraceae</taxon>
        <taxon>Fusicatenibacter</taxon>
    </lineage>
</organism>
<dbReference type="EMBL" id="DXEK01000053">
    <property type="protein sequence ID" value="HIX76607.1"/>
    <property type="molecule type" value="Genomic_DNA"/>
</dbReference>
<reference evidence="4" key="2">
    <citation type="submission" date="2021-04" db="EMBL/GenBank/DDBJ databases">
        <authorList>
            <person name="Gilroy R."/>
        </authorList>
    </citation>
    <scope>NUCLEOTIDE SEQUENCE</scope>
    <source>
        <strain evidence="4">CHK183-1962</strain>
    </source>
</reference>
<dbReference type="PANTHER" id="PTHR43465">
    <property type="entry name" value="DUF1680 DOMAIN PROTEIN (AFU_ORTHOLOGUE AFUA_1G08910)"/>
    <property type="match status" value="1"/>
</dbReference>
<gene>
    <name evidence="4" type="ORF">H9734_03295</name>
</gene>
<dbReference type="PANTHER" id="PTHR43465:SF2">
    <property type="entry name" value="DUF1680 DOMAIN PROTEIN (AFU_ORTHOLOGUE AFUA_1G08910)"/>
    <property type="match status" value="1"/>
</dbReference>
<dbReference type="GO" id="GO:0005975">
    <property type="term" value="P:carbohydrate metabolic process"/>
    <property type="evidence" value="ECO:0007669"/>
    <property type="project" value="InterPro"/>
</dbReference>
<dbReference type="InterPro" id="IPR049049">
    <property type="entry name" value="Beta-AFase-like_GH127_C"/>
</dbReference>